<accession>A0AB32V1C0</accession>
<name>A0AB32V1C0_THECC</name>
<dbReference type="KEGG" id="tcc:18596795"/>
<feature type="region of interest" description="Disordered" evidence="3">
    <location>
        <begin position="598"/>
        <end position="652"/>
    </location>
</feature>
<evidence type="ECO:0000256" key="3">
    <source>
        <dbReference type="SAM" id="MobiDB-lite"/>
    </source>
</evidence>
<dbReference type="GeneID" id="18596795"/>
<evidence type="ECO:0000256" key="2">
    <source>
        <dbReference type="ARBA" id="ARBA00022737"/>
    </source>
</evidence>
<protein>
    <submittedName>
        <fullName evidence="7">Cysteine-rich receptor-like protein kinase 26</fullName>
    </submittedName>
</protein>
<evidence type="ECO:0000313" key="7">
    <source>
        <dbReference type="RefSeq" id="XP_007025551.2"/>
    </source>
</evidence>
<dbReference type="PANTHER" id="PTHR32099">
    <property type="entry name" value="CYSTEINE-RICH REPEAT SECRETORY PROTEIN"/>
    <property type="match status" value="1"/>
</dbReference>
<dbReference type="FunFam" id="3.30.430.20:FF:000002">
    <property type="entry name" value="Cysteine-rich receptor-like protein kinase 10"/>
    <property type="match status" value="2"/>
</dbReference>
<dbReference type="Proteomes" id="UP000694886">
    <property type="component" value="Chromosome 6"/>
</dbReference>
<evidence type="ECO:0000259" key="5">
    <source>
        <dbReference type="PROSITE" id="PS51473"/>
    </source>
</evidence>
<dbReference type="FunFam" id="3.30.430.20:FF:000003">
    <property type="entry name" value="Cysteine-rich RLK (RECEPTOR-like protein kinase) 10"/>
    <property type="match status" value="2"/>
</dbReference>
<gene>
    <name evidence="7" type="primary">LOC18596795</name>
</gene>
<dbReference type="InterPro" id="IPR038408">
    <property type="entry name" value="GNK2_sf"/>
</dbReference>
<feature type="compositionally biased region" description="Pro residues" evidence="3">
    <location>
        <begin position="628"/>
        <end position="640"/>
    </location>
</feature>
<feature type="domain" description="Gnk2-homologous" evidence="5">
    <location>
        <begin position="26"/>
        <end position="129"/>
    </location>
</feature>
<sequence length="672" mass="73452">MDSSRLALLFFLVSIQLSALTSVQPEKLLRLCSTQSNFTMNSTYGNNLKHLFSTITSNTQIDYGFYNVSYGQNSDEVNALGLCRGDVKPDICRSCITNATNEFTENCPNQREAIVWYDECMLRYSNHSIFGKMQFPPAWVMENVNNVSKVNQFNQVLAILLGDLRIQAASGDSLHKFATGNATVSNSQAIYALAQCTPDLSQVECNNCLSNATESLPLWRVGARILTPSCTVRYENYIFYGPLVDMPPPTMSPASPPVDDAPLSPPADVPPPPSLVTPAPPPQQPNLATRKAAMDSSRLAVLFSLVFIRLCAFTYAEPVKLVQVCSHKSDFSLNSTYENNLNDLYLTTITSNTKIDHGFFSASYGEDSDKVNAIGLCRGDLVADICRSCINDAINDFAEYCPNQREAIAWYDECMLRYSNRSIFGKMEVEPFRSLVNVNVVNNVTNVTHFNQVLATLLDRLKTQAASGRSLRRVATGNANVSKSQTLYAMVQCTPDLSPEDCNDCLRNVTESLPRCCNGRKGARVLTPSCNIRYENHLFYGPLVDMTPPTPSPASLAVDAPSSPPVDAPSSPPVDAPAFPPVYAPAFPPVDAPASPPVDAPVLPPFDEPVLPPEDYDSPLLPPYDASSPPPPEPPAPPLQQPDHATGNGDMNSKFQALGTAVLLMILQYFIF</sequence>
<feature type="region of interest" description="Disordered" evidence="3">
    <location>
        <begin position="251"/>
        <end position="287"/>
    </location>
</feature>
<keyword evidence="1 4" id="KW-0732">Signal</keyword>
<evidence type="ECO:0000256" key="1">
    <source>
        <dbReference type="ARBA" id="ARBA00022729"/>
    </source>
</evidence>
<feature type="chain" id="PRO_5044224974" evidence="4">
    <location>
        <begin position="26"/>
        <end position="672"/>
    </location>
</feature>
<dbReference type="Gene3D" id="3.30.430.20">
    <property type="entry name" value="Gnk2 domain, C-X8-C-X2-C motif"/>
    <property type="match status" value="4"/>
</dbReference>
<dbReference type="RefSeq" id="XP_007025551.2">
    <property type="nucleotide sequence ID" value="XM_007025489.2"/>
</dbReference>
<feature type="domain" description="Gnk2-homologous" evidence="5">
    <location>
        <begin position="432"/>
        <end position="539"/>
    </location>
</feature>
<feature type="domain" description="Gnk2-homologous" evidence="5">
    <location>
        <begin position="135"/>
        <end position="239"/>
    </location>
</feature>
<reference evidence="6" key="1">
    <citation type="journal article" date="1997" name="Nucleic Acids Res.">
        <title>tRNAscan-SE: a program for improved detection of transfer RNA genes in genomic sequence.</title>
        <authorList>
            <person name="Lowe T.M."/>
            <person name="Eddy S.R."/>
        </authorList>
    </citation>
    <scope>NUCLEOTIDE SEQUENCE [LARGE SCALE GENOMIC DNA]</scope>
    <source>
        <strain evidence="6">r\B97-61/B2</strain>
    </source>
</reference>
<organism evidence="6 7">
    <name type="scientific">Theobroma cacao</name>
    <name type="common">Cacao</name>
    <name type="synonym">Cocoa</name>
    <dbReference type="NCBI Taxonomy" id="3641"/>
    <lineage>
        <taxon>Eukaryota</taxon>
        <taxon>Viridiplantae</taxon>
        <taxon>Streptophyta</taxon>
        <taxon>Embryophyta</taxon>
        <taxon>Tracheophyta</taxon>
        <taxon>Spermatophyta</taxon>
        <taxon>Magnoliopsida</taxon>
        <taxon>eudicotyledons</taxon>
        <taxon>Gunneridae</taxon>
        <taxon>Pentapetalae</taxon>
        <taxon>rosids</taxon>
        <taxon>malvids</taxon>
        <taxon>Malvales</taxon>
        <taxon>Malvaceae</taxon>
        <taxon>Byttnerioideae</taxon>
        <taxon>Theobroma</taxon>
    </lineage>
</organism>
<dbReference type="PANTHER" id="PTHR32099:SF51">
    <property type="entry name" value="CYSTEINE-RICH RECEPTOR-LIKE PROTEIN KINASE 25 ISOFORM X1"/>
    <property type="match status" value="1"/>
</dbReference>
<evidence type="ECO:0000313" key="6">
    <source>
        <dbReference type="Proteomes" id="UP000694886"/>
    </source>
</evidence>
<feature type="compositionally biased region" description="Pro residues" evidence="3">
    <location>
        <begin position="263"/>
        <end position="284"/>
    </location>
</feature>
<proteinExistence type="predicted"/>
<dbReference type="Gramene" id="Tc06v2_t015010.1">
    <property type="protein sequence ID" value="Tc06v2_p015010.1"/>
    <property type="gene ID" value="Tc06v2_g015010"/>
</dbReference>
<feature type="compositionally biased region" description="Pro residues" evidence="3">
    <location>
        <begin position="598"/>
        <end position="612"/>
    </location>
</feature>
<feature type="domain" description="Gnk2-homologous" evidence="5">
    <location>
        <begin position="319"/>
        <end position="423"/>
    </location>
</feature>
<feature type="compositionally biased region" description="Pro residues" evidence="3">
    <location>
        <begin position="562"/>
        <end position="573"/>
    </location>
</feature>
<feature type="region of interest" description="Disordered" evidence="3">
    <location>
        <begin position="551"/>
        <end position="573"/>
    </location>
</feature>
<dbReference type="CDD" id="cd23509">
    <property type="entry name" value="Gnk2-like"/>
    <property type="match status" value="4"/>
</dbReference>
<feature type="signal peptide" evidence="4">
    <location>
        <begin position="1"/>
        <end position="25"/>
    </location>
</feature>
<dbReference type="InterPro" id="IPR002902">
    <property type="entry name" value="GNK2"/>
</dbReference>
<dbReference type="Pfam" id="PF01657">
    <property type="entry name" value="Stress-antifung"/>
    <property type="match status" value="4"/>
</dbReference>
<keyword evidence="2" id="KW-0677">Repeat</keyword>
<dbReference type="PROSITE" id="PS51473">
    <property type="entry name" value="GNK2"/>
    <property type="match status" value="4"/>
</dbReference>
<dbReference type="AlphaFoldDB" id="A0AB32V1C0"/>
<reference evidence="7" key="2">
    <citation type="submission" date="2025-08" db="UniProtKB">
        <authorList>
            <consortium name="RefSeq"/>
        </authorList>
    </citation>
    <scope>IDENTIFICATION</scope>
</reference>
<evidence type="ECO:0000256" key="4">
    <source>
        <dbReference type="SAM" id="SignalP"/>
    </source>
</evidence>